<dbReference type="GO" id="GO:0016020">
    <property type="term" value="C:membrane"/>
    <property type="evidence" value="ECO:0007669"/>
    <property type="project" value="InterPro"/>
</dbReference>
<proteinExistence type="inferred from homology"/>
<comment type="similarity">
    <text evidence="2">Belongs to the membrane fusion protein (MFP) (TC 8.A.1) family.</text>
</comment>
<accession>A0A8J2Z254</accession>
<reference evidence="6" key="2">
    <citation type="submission" date="2020-09" db="EMBL/GenBank/DDBJ databases">
        <authorList>
            <person name="Sun Q."/>
            <person name="Zhou Y."/>
        </authorList>
    </citation>
    <scope>NUCLEOTIDE SEQUENCE</scope>
    <source>
        <strain evidence="6">CGMCC 1.15758</strain>
    </source>
</reference>
<name>A0A8J2Z254_9GAMM</name>
<dbReference type="Gene3D" id="2.40.50.100">
    <property type="match status" value="1"/>
</dbReference>
<evidence type="ECO:0000313" key="7">
    <source>
        <dbReference type="Proteomes" id="UP000636949"/>
    </source>
</evidence>
<evidence type="ECO:0000259" key="5">
    <source>
        <dbReference type="Pfam" id="PF25917"/>
    </source>
</evidence>
<comment type="subcellular location">
    <subcellularLocation>
        <location evidence="1">Cell envelope</location>
    </subcellularLocation>
</comment>
<dbReference type="Proteomes" id="UP000636949">
    <property type="component" value="Unassembled WGS sequence"/>
</dbReference>
<evidence type="ECO:0000256" key="3">
    <source>
        <dbReference type="ARBA" id="ARBA00023054"/>
    </source>
</evidence>
<comment type="caution">
    <text evidence="6">The sequence shown here is derived from an EMBL/GenBank/DDBJ whole genome shotgun (WGS) entry which is preliminary data.</text>
</comment>
<sequence>MPTSISYDKSNSTYASLFPIQKASLSSPMTGVIQKINFRPGDQFKQGDVLVQFDCEEVDLKSKRAQAEIDAASAQLDSTTELMRLNSASKIELAKAKSQFEIAKADLDIMKFQQKQCQVLAPYHGEVVHQSAEENETVKTDDPLIDIIDNRELEIKMYIPSIWLQHIKAQTPFTLQLDELPTERFQAVVTKVVGQIDPASQSILIYGKLASSDTTDKLTPQMLFSGMSGIAYFDLDTQATVNKE</sequence>
<feature type="domain" description="Multidrug resistance protein MdtA-like barrel-sandwich hybrid" evidence="5">
    <location>
        <begin position="22"/>
        <end position="144"/>
    </location>
</feature>
<dbReference type="InterPro" id="IPR050465">
    <property type="entry name" value="UPF0194_transport"/>
</dbReference>
<dbReference type="SUPFAM" id="SSF111369">
    <property type="entry name" value="HlyD-like secretion proteins"/>
    <property type="match status" value="1"/>
</dbReference>
<feature type="coiled-coil region" evidence="4">
    <location>
        <begin position="55"/>
        <end position="82"/>
    </location>
</feature>
<dbReference type="Pfam" id="PF25917">
    <property type="entry name" value="BSH_RND"/>
    <property type="match status" value="1"/>
</dbReference>
<organism evidence="6 7">
    <name type="scientific">Cysteiniphilum litorale</name>
    <dbReference type="NCBI Taxonomy" id="2056700"/>
    <lineage>
        <taxon>Bacteria</taxon>
        <taxon>Pseudomonadati</taxon>
        <taxon>Pseudomonadota</taxon>
        <taxon>Gammaproteobacteria</taxon>
        <taxon>Thiotrichales</taxon>
        <taxon>Fastidiosibacteraceae</taxon>
        <taxon>Cysteiniphilum</taxon>
    </lineage>
</organism>
<keyword evidence="3 4" id="KW-0175">Coiled coil</keyword>
<dbReference type="InterPro" id="IPR006143">
    <property type="entry name" value="RND_pump_MFP"/>
</dbReference>
<dbReference type="AlphaFoldDB" id="A0A8J2Z254"/>
<dbReference type="PANTHER" id="PTHR32347">
    <property type="entry name" value="EFFLUX SYSTEM COMPONENT YKNX-RELATED"/>
    <property type="match status" value="1"/>
</dbReference>
<evidence type="ECO:0000256" key="4">
    <source>
        <dbReference type="SAM" id="Coils"/>
    </source>
</evidence>
<dbReference type="GO" id="GO:0030313">
    <property type="term" value="C:cell envelope"/>
    <property type="evidence" value="ECO:0007669"/>
    <property type="project" value="UniProtKB-SubCell"/>
</dbReference>
<dbReference type="Gene3D" id="2.40.30.170">
    <property type="match status" value="1"/>
</dbReference>
<dbReference type="EMBL" id="BMJS01000001">
    <property type="protein sequence ID" value="GGF88559.1"/>
    <property type="molecule type" value="Genomic_DNA"/>
</dbReference>
<keyword evidence="7" id="KW-1185">Reference proteome</keyword>
<protein>
    <recommendedName>
        <fullName evidence="5">Multidrug resistance protein MdtA-like barrel-sandwich hybrid domain-containing protein</fullName>
    </recommendedName>
</protein>
<gene>
    <name evidence="6" type="ORF">GCM10010995_02230</name>
</gene>
<reference evidence="6" key="1">
    <citation type="journal article" date="2014" name="Int. J. Syst. Evol. Microbiol.">
        <title>Complete genome sequence of Corynebacterium casei LMG S-19264T (=DSM 44701T), isolated from a smear-ripened cheese.</title>
        <authorList>
            <consortium name="US DOE Joint Genome Institute (JGI-PGF)"/>
            <person name="Walter F."/>
            <person name="Albersmeier A."/>
            <person name="Kalinowski J."/>
            <person name="Ruckert C."/>
        </authorList>
    </citation>
    <scope>NUCLEOTIDE SEQUENCE</scope>
    <source>
        <strain evidence="6">CGMCC 1.15758</strain>
    </source>
</reference>
<evidence type="ECO:0000256" key="1">
    <source>
        <dbReference type="ARBA" id="ARBA00004196"/>
    </source>
</evidence>
<evidence type="ECO:0000313" key="6">
    <source>
        <dbReference type="EMBL" id="GGF88559.1"/>
    </source>
</evidence>
<dbReference type="GO" id="GO:0022857">
    <property type="term" value="F:transmembrane transporter activity"/>
    <property type="evidence" value="ECO:0007669"/>
    <property type="project" value="InterPro"/>
</dbReference>
<evidence type="ECO:0000256" key="2">
    <source>
        <dbReference type="ARBA" id="ARBA00009477"/>
    </source>
</evidence>
<dbReference type="NCBIfam" id="TIGR01730">
    <property type="entry name" value="RND_mfp"/>
    <property type="match status" value="1"/>
</dbReference>
<dbReference type="InterPro" id="IPR058625">
    <property type="entry name" value="MdtA-like_BSH"/>
</dbReference>
<dbReference type="PANTHER" id="PTHR32347:SF23">
    <property type="entry name" value="BLL5650 PROTEIN"/>
    <property type="match status" value="1"/>
</dbReference>